<evidence type="ECO:0000313" key="2">
    <source>
        <dbReference type="EMBL" id="SMO69684.1"/>
    </source>
</evidence>
<dbReference type="AlphaFoldDB" id="A0A521DCZ4"/>
<dbReference type="Proteomes" id="UP000319712">
    <property type="component" value="Unassembled WGS sequence"/>
</dbReference>
<gene>
    <name evidence="2" type="ORF">SAMN06264867_106201</name>
</gene>
<sequence>MYKYYRNVVSGMNQRQPLETPGIHHVTAIAGDPNANHAFYTETLGLRLVKRSVNQDDVGVYHLFYADDAGSPGTSMTFFPYVGARSGRVGTGQASTVSFTVPAESVDYWAERLAERGVDVERRERFGDSVVSFADPDGLPLEVVGREDAPAGEPPAGPVPAEHAIRGFFSVELSLADADATIDLLETMGYEETDGDEAGHRRRFEAAGDRGFVVDVVTDPATPQGTPGAGTVHHVAYRVTDEEQEAWRGLLQEHGLRPSEVIDRKWFRSVYARTRGGVLFEFATAEPGYDVDEPRSSLGERLVLPDWLEDRREEIEAGLPELETGAPTPE</sequence>
<dbReference type="PROSITE" id="PS51819">
    <property type="entry name" value="VOC"/>
    <property type="match status" value="2"/>
</dbReference>
<dbReference type="PANTHER" id="PTHR36110:SF4">
    <property type="entry name" value="RING-CLEAVING DIOXYGENASE MHQA-RELATED"/>
    <property type="match status" value="1"/>
</dbReference>
<reference evidence="2 3" key="1">
    <citation type="submission" date="2017-05" db="EMBL/GenBank/DDBJ databases">
        <authorList>
            <person name="Varghese N."/>
            <person name="Submissions S."/>
        </authorList>
    </citation>
    <scope>NUCLEOTIDE SEQUENCE [LARGE SCALE GENOMIC DNA]</scope>
    <source>
        <strain evidence="2 3">DSM 19504</strain>
    </source>
</reference>
<dbReference type="InterPro" id="IPR037523">
    <property type="entry name" value="VOC_core"/>
</dbReference>
<protein>
    <submittedName>
        <fullName evidence="2">Glyoxalase family protein</fullName>
    </submittedName>
</protein>
<accession>A0A521DCZ4</accession>
<dbReference type="InterPro" id="IPR029068">
    <property type="entry name" value="Glyas_Bleomycin-R_OHBP_Dase"/>
</dbReference>
<name>A0A521DCZ4_9EURY</name>
<dbReference type="InterPro" id="IPR052537">
    <property type="entry name" value="Extradiol_RC_dioxygenase"/>
</dbReference>
<evidence type="ECO:0000313" key="3">
    <source>
        <dbReference type="Proteomes" id="UP000319712"/>
    </source>
</evidence>
<keyword evidence="3" id="KW-1185">Reference proteome</keyword>
<feature type="domain" description="VOC" evidence="1">
    <location>
        <begin position="22"/>
        <end position="146"/>
    </location>
</feature>
<dbReference type="PANTHER" id="PTHR36110">
    <property type="entry name" value="RING-CLEAVING DIOXYGENASE MHQE-RELATED"/>
    <property type="match status" value="1"/>
</dbReference>
<feature type="domain" description="VOC" evidence="1">
    <location>
        <begin position="167"/>
        <end position="285"/>
    </location>
</feature>
<proteinExistence type="predicted"/>
<dbReference type="SUPFAM" id="SSF54593">
    <property type="entry name" value="Glyoxalase/Bleomycin resistance protein/Dihydroxybiphenyl dioxygenase"/>
    <property type="match status" value="1"/>
</dbReference>
<organism evidence="2 3">
    <name type="scientific">Halorubrum cibi</name>
    <dbReference type="NCBI Taxonomy" id="413815"/>
    <lineage>
        <taxon>Archaea</taxon>
        <taxon>Methanobacteriati</taxon>
        <taxon>Methanobacteriota</taxon>
        <taxon>Stenosarchaea group</taxon>
        <taxon>Halobacteria</taxon>
        <taxon>Halobacteriales</taxon>
        <taxon>Haloferacaceae</taxon>
        <taxon>Halorubrum</taxon>
    </lineage>
</organism>
<evidence type="ECO:0000259" key="1">
    <source>
        <dbReference type="PROSITE" id="PS51819"/>
    </source>
</evidence>
<dbReference type="Pfam" id="PF00903">
    <property type="entry name" value="Glyoxalase"/>
    <property type="match status" value="1"/>
</dbReference>
<dbReference type="EMBL" id="FXTD01000006">
    <property type="protein sequence ID" value="SMO69684.1"/>
    <property type="molecule type" value="Genomic_DNA"/>
</dbReference>
<dbReference type="InterPro" id="IPR004360">
    <property type="entry name" value="Glyas_Fos-R_dOase_dom"/>
</dbReference>
<dbReference type="Gene3D" id="3.10.180.10">
    <property type="entry name" value="2,3-Dihydroxybiphenyl 1,2-Dioxygenase, domain 1"/>
    <property type="match status" value="2"/>
</dbReference>